<dbReference type="InterPro" id="IPR003961">
    <property type="entry name" value="FN3_dom"/>
</dbReference>
<dbReference type="SMART" id="SM00060">
    <property type="entry name" value="FN3"/>
    <property type="match status" value="2"/>
</dbReference>
<protein>
    <recommendedName>
        <fullName evidence="2">Fibronectin type-III domain-containing protein</fullName>
    </recommendedName>
</protein>
<proteinExistence type="predicted"/>
<dbReference type="Proteomes" id="UP000558113">
    <property type="component" value="Unassembled WGS sequence"/>
</dbReference>
<accession>A0A7X4YQT3</accession>
<organism evidence="3 4">
    <name type="scientific">Paenibacillus sacheonensis</name>
    <dbReference type="NCBI Taxonomy" id="742054"/>
    <lineage>
        <taxon>Bacteria</taxon>
        <taxon>Bacillati</taxon>
        <taxon>Bacillota</taxon>
        <taxon>Bacilli</taxon>
        <taxon>Bacillales</taxon>
        <taxon>Paenibacillaceae</taxon>
        <taxon>Paenibacillus</taxon>
    </lineage>
</organism>
<dbReference type="InterPro" id="IPR036116">
    <property type="entry name" value="FN3_sf"/>
</dbReference>
<feature type="domain" description="Fibronectin type-III" evidence="2">
    <location>
        <begin position="634"/>
        <end position="724"/>
    </location>
</feature>
<dbReference type="CDD" id="cd00063">
    <property type="entry name" value="FN3"/>
    <property type="match status" value="2"/>
</dbReference>
<dbReference type="Pfam" id="PF00041">
    <property type="entry name" value="fn3"/>
    <property type="match status" value="1"/>
</dbReference>
<dbReference type="PANTHER" id="PTHR13817:SF166">
    <property type="entry name" value="NEURONAL IGCAM-RELATED"/>
    <property type="match status" value="1"/>
</dbReference>
<dbReference type="InterPro" id="IPR050964">
    <property type="entry name" value="Striated_Muscle_Regulatory"/>
</dbReference>
<dbReference type="AlphaFoldDB" id="A0A7X4YQT3"/>
<dbReference type="SUPFAM" id="SSF49265">
    <property type="entry name" value="Fibronectin type III"/>
    <property type="match status" value="2"/>
</dbReference>
<dbReference type="InterPro" id="IPR013783">
    <property type="entry name" value="Ig-like_fold"/>
</dbReference>
<evidence type="ECO:0000256" key="1">
    <source>
        <dbReference type="ARBA" id="ARBA00022737"/>
    </source>
</evidence>
<reference evidence="3 4" key="1">
    <citation type="submission" date="2020-01" db="EMBL/GenBank/DDBJ databases">
        <title>Paenibacillus soybeanensis sp. nov. isolated from the nodules of soybean (Glycine max(L.) Merr).</title>
        <authorList>
            <person name="Wang H."/>
        </authorList>
    </citation>
    <scope>NUCLEOTIDE SEQUENCE [LARGE SCALE GENOMIC DNA]</scope>
    <source>
        <strain evidence="3 4">DSM 23054</strain>
    </source>
</reference>
<evidence type="ECO:0000313" key="4">
    <source>
        <dbReference type="Proteomes" id="UP000558113"/>
    </source>
</evidence>
<dbReference type="EMBL" id="JAAAMU010000009">
    <property type="protein sequence ID" value="NBC70852.1"/>
    <property type="molecule type" value="Genomic_DNA"/>
</dbReference>
<keyword evidence="4" id="KW-1185">Reference proteome</keyword>
<dbReference type="InterPro" id="IPR011050">
    <property type="entry name" value="Pectin_lyase_fold/virulence"/>
</dbReference>
<evidence type="ECO:0000259" key="2">
    <source>
        <dbReference type="PROSITE" id="PS50853"/>
    </source>
</evidence>
<dbReference type="PANTHER" id="PTHR13817">
    <property type="entry name" value="TITIN"/>
    <property type="match status" value="1"/>
</dbReference>
<keyword evidence="1" id="KW-0677">Repeat</keyword>
<sequence length="865" mass="89148">MLFDYIEGAHNQDTVTIDFLGGGYTYVGPGVTRHDAATNVIMNHLYIHDHDANGMGSYCGDSMALNGVKNLTLMNSIFDEAGGCASPSGTAAIYTAFTYDSNFFNNLMINMPNTGSPDQVGIDYEHSVNGLHVNNNYFGNNAGWGPSILAFNSYIGSVIPNQLFNLEINGNVMKGNGGGSVRISGSGVTPTGSIQNNLSSDSPFIYTDTGGTSSGMTVSNNKTLSSSDIYHAGYQFSGTQGGSNWSYQSYNGSSWSNLAYYDSAAKAWQTNSSTAVPNVKQFDQTPGTSGKIARAWTAPSSGTISIRGRVLKSDISGGDGITTRITKNGTRIWPSGGDQSIGYNDLVGAEQALDSISVSAGDVIRFEVDGSGNNTADAASWAPAIAYTAFGGGGSLPSTPTGLSASGGNGQVALGWSAASGATSYNVKRSTSSGGSFSNVATGVTSTSYTDTGVTNGTTYYYVVSAVNSIGESGNSSQASATPSSSGTSYAAEWNYDTASNFEGWSMANDVTGTVSGGSLHVTMTGGDPYIISPNNVGVSAANNHIYVRAQNNTSSTSMQIYFQNTGDGGFTEAHSKTFTINANSGYTTYDVDMTGVSGWTGTIKQLRVDAFSGSGSIDFDSIKIGGSGGGGTVPSAPTGLTATGGNAQASLSWSAVSGATSYNVKRSTTSGGSYTNVATGVTSTSYTNTGLTNGTTYYYVVSAVNSAGEGTNSSQASATPSSGSSYAAEWNFDTAGNFEGWAMQNDVSGTVSGGSLHVSMTGGSDPYILSPGSIGVSASNGHLYLRLQNNTSSTNLQVYFQNTGDSGFTEAHSKTFSINANSGYTTYDIDMSSVSGWTGTIKQLRIDEYSTSGSIDFDSVKIGN</sequence>
<name>A0A7X4YQT3_9BACL</name>
<comment type="caution">
    <text evidence="3">The sequence shown here is derived from an EMBL/GenBank/DDBJ whole genome shotgun (WGS) entry which is preliminary data.</text>
</comment>
<dbReference type="Gene3D" id="2.60.40.10">
    <property type="entry name" value="Immunoglobulins"/>
    <property type="match status" value="2"/>
</dbReference>
<evidence type="ECO:0000313" key="3">
    <source>
        <dbReference type="EMBL" id="NBC70852.1"/>
    </source>
</evidence>
<dbReference type="SUPFAM" id="SSF51126">
    <property type="entry name" value="Pectin lyase-like"/>
    <property type="match status" value="1"/>
</dbReference>
<dbReference type="PROSITE" id="PS50853">
    <property type="entry name" value="FN3"/>
    <property type="match status" value="2"/>
</dbReference>
<feature type="domain" description="Fibronectin type-III" evidence="2">
    <location>
        <begin position="396"/>
        <end position="487"/>
    </location>
</feature>
<gene>
    <name evidence="3" type="ORF">GT003_17775</name>
</gene>
<dbReference type="OrthoDB" id="9758662at2"/>